<dbReference type="InterPro" id="IPR002559">
    <property type="entry name" value="Transposase_11"/>
</dbReference>
<proteinExistence type="predicted"/>
<dbReference type="AlphaFoldDB" id="A0A544V1A6"/>
<name>A0A544V1A6_LYSSH</name>
<dbReference type="GO" id="GO:0003677">
    <property type="term" value="F:DNA binding"/>
    <property type="evidence" value="ECO:0007669"/>
    <property type="project" value="InterPro"/>
</dbReference>
<evidence type="ECO:0000313" key="2">
    <source>
        <dbReference type="EMBL" id="TQR39881.1"/>
    </source>
</evidence>
<feature type="domain" description="Transposase IS4-like" evidence="1">
    <location>
        <begin position="14"/>
        <end position="50"/>
    </location>
</feature>
<dbReference type="Pfam" id="PF01609">
    <property type="entry name" value="DDE_Tnp_1"/>
    <property type="match status" value="1"/>
</dbReference>
<dbReference type="GO" id="GO:0006313">
    <property type="term" value="P:DNA transposition"/>
    <property type="evidence" value="ECO:0007669"/>
    <property type="project" value="InterPro"/>
</dbReference>
<organism evidence="2 3">
    <name type="scientific">Lysinibacillus sphaericus</name>
    <name type="common">Bacillus sphaericus</name>
    <dbReference type="NCBI Taxonomy" id="1421"/>
    <lineage>
        <taxon>Bacteria</taxon>
        <taxon>Bacillati</taxon>
        <taxon>Bacillota</taxon>
        <taxon>Bacilli</taxon>
        <taxon>Bacillales</taxon>
        <taxon>Bacillaceae</taxon>
        <taxon>Lysinibacillus</taxon>
    </lineage>
</organism>
<gene>
    <name evidence="2" type="ORF">C7Y47_00355</name>
</gene>
<dbReference type="GO" id="GO:0004803">
    <property type="term" value="F:transposase activity"/>
    <property type="evidence" value="ECO:0007669"/>
    <property type="project" value="InterPro"/>
</dbReference>
<protein>
    <recommendedName>
        <fullName evidence="1">Transposase IS4-like domain-containing protein</fullName>
    </recommendedName>
</protein>
<dbReference type="OrthoDB" id="368860at2"/>
<evidence type="ECO:0000313" key="3">
    <source>
        <dbReference type="Proteomes" id="UP000317944"/>
    </source>
</evidence>
<sequence length="58" mass="6786">MKLTVQGFYKRCTGCHKYSRGDSGRNLQMYKERWAIESFFHWINRTLGLNVTPSTATV</sequence>
<evidence type="ECO:0000259" key="1">
    <source>
        <dbReference type="Pfam" id="PF01609"/>
    </source>
</evidence>
<accession>A0A544V1A6</accession>
<dbReference type="RefSeq" id="WP_142507279.1">
    <property type="nucleotide sequence ID" value="NZ_SADV01000001.1"/>
</dbReference>
<dbReference type="Proteomes" id="UP000317944">
    <property type="component" value="Unassembled WGS sequence"/>
</dbReference>
<dbReference type="EMBL" id="SADV01000001">
    <property type="protein sequence ID" value="TQR39881.1"/>
    <property type="molecule type" value="Genomic_DNA"/>
</dbReference>
<reference evidence="2 3" key="1">
    <citation type="submission" date="2018-03" db="EMBL/GenBank/DDBJ databases">
        <title>Aerobic endospore-forming bacteria genome sequencing and assembly.</title>
        <authorList>
            <person name="Cavalcante D.A."/>
            <person name="Driks A."/>
            <person name="Putonti C."/>
            <person name="De-Souza M.T."/>
        </authorList>
    </citation>
    <scope>NUCLEOTIDE SEQUENCE [LARGE SCALE GENOMIC DNA]</scope>
    <source>
        <strain evidence="2 3">SDF0037</strain>
    </source>
</reference>
<comment type="caution">
    <text evidence="2">The sequence shown here is derived from an EMBL/GenBank/DDBJ whole genome shotgun (WGS) entry which is preliminary data.</text>
</comment>